<dbReference type="EMBL" id="BAAAOQ010000032">
    <property type="protein sequence ID" value="GAA2204125.1"/>
    <property type="molecule type" value="Genomic_DNA"/>
</dbReference>
<evidence type="ECO:0000256" key="2">
    <source>
        <dbReference type="SAM" id="Phobius"/>
    </source>
</evidence>
<protein>
    <recommendedName>
        <fullName evidence="5">Integral membrane protein</fullName>
    </recommendedName>
</protein>
<keyword evidence="2" id="KW-0472">Membrane</keyword>
<keyword evidence="2" id="KW-1133">Transmembrane helix</keyword>
<dbReference type="RefSeq" id="WP_260335509.1">
    <property type="nucleotide sequence ID" value="NZ_BAAAOQ010000032.1"/>
</dbReference>
<accession>A0ABP5P0V7</accession>
<comment type="caution">
    <text evidence="3">The sequence shown here is derived from an EMBL/GenBank/DDBJ whole genome shotgun (WGS) entry which is preliminary data.</text>
</comment>
<evidence type="ECO:0000256" key="1">
    <source>
        <dbReference type="SAM" id="MobiDB-lite"/>
    </source>
</evidence>
<name>A0ABP5P0V7_9ACTN</name>
<feature type="transmembrane region" description="Helical" evidence="2">
    <location>
        <begin position="296"/>
        <end position="316"/>
    </location>
</feature>
<keyword evidence="4" id="KW-1185">Reference proteome</keyword>
<feature type="compositionally biased region" description="Gly residues" evidence="1">
    <location>
        <begin position="43"/>
        <end position="92"/>
    </location>
</feature>
<sequence>MPVRSLRLLTFPPRPAQGGERGAALLRERPTSPPAESPRDGSGQEGPGYGGSGRGGSGYDGSGQGGPGWGGSGQGGSGNGGSGNGGSGNGGGRQDDNPFAPPPEGAPDRPWQPRHPGGTPGTGQGQGPGYGPGPGQGQGPGYPQWPGYGSGPGQGHGQGQGGGQGSGGGQGPGGGSPWGSQWSDRQPGRSPGGFGERPGGGPQGPGGPAGPGMRWDPTDPAQRRARYALLSGMWAVFFALFSWPYVALLLGALALYWGSSALRAKPRRPAPDAPEQGAAPGIPAGRPQRTAAISGLVTASLALVLVASTFTVQLVYRDYYTCVNDALTHEAKQSCDTLLPRELRGVLGVDNG</sequence>
<organism evidence="3 4">
    <name type="scientific">Streptomyces bangladeshensis</name>
    <dbReference type="NCBI Taxonomy" id="295352"/>
    <lineage>
        <taxon>Bacteria</taxon>
        <taxon>Bacillati</taxon>
        <taxon>Actinomycetota</taxon>
        <taxon>Actinomycetes</taxon>
        <taxon>Kitasatosporales</taxon>
        <taxon>Streptomycetaceae</taxon>
        <taxon>Streptomyces</taxon>
    </lineage>
</organism>
<reference evidence="4" key="1">
    <citation type="journal article" date="2019" name="Int. J. Syst. Evol. Microbiol.">
        <title>The Global Catalogue of Microorganisms (GCM) 10K type strain sequencing project: providing services to taxonomists for standard genome sequencing and annotation.</title>
        <authorList>
            <consortium name="The Broad Institute Genomics Platform"/>
            <consortium name="The Broad Institute Genome Sequencing Center for Infectious Disease"/>
            <person name="Wu L."/>
            <person name="Ma J."/>
        </authorList>
    </citation>
    <scope>NUCLEOTIDE SEQUENCE [LARGE SCALE GENOMIC DNA]</scope>
    <source>
        <strain evidence="4">JCM 14924</strain>
    </source>
</reference>
<evidence type="ECO:0000313" key="3">
    <source>
        <dbReference type="EMBL" id="GAA2204125.1"/>
    </source>
</evidence>
<feature type="compositionally biased region" description="Gly residues" evidence="1">
    <location>
        <begin position="190"/>
        <end position="210"/>
    </location>
</feature>
<gene>
    <name evidence="3" type="ORF">GCM10009787_70160</name>
</gene>
<evidence type="ECO:0000313" key="4">
    <source>
        <dbReference type="Proteomes" id="UP001501391"/>
    </source>
</evidence>
<dbReference type="Proteomes" id="UP001501391">
    <property type="component" value="Unassembled WGS sequence"/>
</dbReference>
<feature type="compositionally biased region" description="Gly residues" evidence="1">
    <location>
        <begin position="118"/>
        <end position="140"/>
    </location>
</feature>
<feature type="compositionally biased region" description="Gly residues" evidence="1">
    <location>
        <begin position="148"/>
        <end position="177"/>
    </location>
</feature>
<proteinExistence type="predicted"/>
<feature type="region of interest" description="Disordered" evidence="1">
    <location>
        <begin position="264"/>
        <end position="285"/>
    </location>
</feature>
<keyword evidence="2" id="KW-0812">Transmembrane</keyword>
<feature type="transmembrane region" description="Helical" evidence="2">
    <location>
        <begin position="233"/>
        <end position="258"/>
    </location>
</feature>
<feature type="region of interest" description="Disordered" evidence="1">
    <location>
        <begin position="1"/>
        <end position="219"/>
    </location>
</feature>
<evidence type="ECO:0008006" key="5">
    <source>
        <dbReference type="Google" id="ProtNLM"/>
    </source>
</evidence>